<keyword evidence="2" id="KW-0677">Repeat</keyword>
<feature type="compositionally biased region" description="Polar residues" evidence="5">
    <location>
        <begin position="531"/>
        <end position="558"/>
    </location>
</feature>
<gene>
    <name evidence="7" type="ORF">METZ01_LOCUS40188</name>
</gene>
<evidence type="ECO:0000313" key="7">
    <source>
        <dbReference type="EMBL" id="SUZ87334.1"/>
    </source>
</evidence>
<dbReference type="InterPro" id="IPR003593">
    <property type="entry name" value="AAA+_ATPase"/>
</dbReference>
<keyword evidence="4" id="KW-0067">ATP-binding</keyword>
<keyword evidence="3" id="KW-0547">Nucleotide-binding</keyword>
<proteinExistence type="predicted"/>
<dbReference type="PROSITE" id="PS50893">
    <property type="entry name" value="ABC_TRANSPORTER_2"/>
    <property type="match status" value="2"/>
</dbReference>
<evidence type="ECO:0000256" key="3">
    <source>
        <dbReference type="ARBA" id="ARBA00022741"/>
    </source>
</evidence>
<dbReference type="InterPro" id="IPR050107">
    <property type="entry name" value="ABC_carbohydrate_import_ATPase"/>
</dbReference>
<dbReference type="SUPFAM" id="SSF52540">
    <property type="entry name" value="P-loop containing nucleoside triphosphate hydrolases"/>
    <property type="match status" value="2"/>
</dbReference>
<dbReference type="EMBL" id="UINC01001719">
    <property type="protein sequence ID" value="SUZ87334.1"/>
    <property type="molecule type" value="Genomic_DNA"/>
</dbReference>
<evidence type="ECO:0000259" key="6">
    <source>
        <dbReference type="PROSITE" id="PS50893"/>
    </source>
</evidence>
<organism evidence="7">
    <name type="scientific">marine metagenome</name>
    <dbReference type="NCBI Taxonomy" id="408172"/>
    <lineage>
        <taxon>unclassified sequences</taxon>
        <taxon>metagenomes</taxon>
        <taxon>ecological metagenomes</taxon>
    </lineage>
</organism>
<protein>
    <recommendedName>
        <fullName evidence="6">ABC transporter domain-containing protein</fullName>
    </recommendedName>
</protein>
<dbReference type="InterPro" id="IPR027417">
    <property type="entry name" value="P-loop_NTPase"/>
</dbReference>
<feature type="region of interest" description="Disordered" evidence="5">
    <location>
        <begin position="686"/>
        <end position="719"/>
    </location>
</feature>
<sequence>MSIKGQNILEENASVASNNLTKFPGELYVKNVHKSFGVTKALNDVCFTGYFGEIHAVIGGNGSGKSTLAKVLAGVLPIDSGKVSVNGEHPSTPKKSRDLGLAMVFQEVLVADESSVVDNLFIGTDGFFTKTMSDNEKQNKARTLMSELADEEIDPLAPAGNLPLSTKAWITITRALLSEPKVLILDESSAALDFDSTERLFNKMRELRDKGTAIIIVSHRIAELVRISDRCTVMRDGKDVGVLEKHEINEENLLRLMTGQEQTKNTNGDGAHKTLSTQVSLKTKNMQVWPESDKSDFELLKGEIVGITGLDGHGQDDFVRIQAGVARAYKGFTQVSINHGDDYFSIKSLEEAQKHDIAFVSGDRKREGILPNLSIKENLAISMYDNHSKVPGVRYIEWSAINDIVEWEVERLAIKTGPKENLITSLSGGNQQKVMLGRAFATHPKILVLLDPARGIDLQTKRDLYKQLRDFADEGYSVIYMSTELEEFIGFCSRVIVFRNGSIYETFKDEQINPDLILASMFGHVQDGDTNKTTNSLADKNNQRSGEMQTVSEKQNNNDYDKLGVNVSKYNVSKYFKNESDTLGSNGNKGGEFSTTDEENFKALRSLSESKYSRNKRSIIEEVNPSLTMSEYSDNDAKEFENLMTFKEQTNKGKHHSNRGKIYEGYSDTDEQSFNKLTTLAGGEKNGKEFISNSIKQKHITKLEDPDKNNSDSDSFEYTEEDIQEFEKLMHKK</sequence>
<dbReference type="AlphaFoldDB" id="A0A381R804"/>
<dbReference type="GO" id="GO:0016887">
    <property type="term" value="F:ATP hydrolysis activity"/>
    <property type="evidence" value="ECO:0007669"/>
    <property type="project" value="InterPro"/>
</dbReference>
<accession>A0A381R804</accession>
<dbReference type="PANTHER" id="PTHR43790:SF9">
    <property type="entry name" value="GALACTOFURANOSE TRANSPORTER ATP-BINDING PROTEIN YTFR"/>
    <property type="match status" value="1"/>
</dbReference>
<dbReference type="Pfam" id="PF00005">
    <property type="entry name" value="ABC_tran"/>
    <property type="match status" value="2"/>
</dbReference>
<dbReference type="PROSITE" id="PS00211">
    <property type="entry name" value="ABC_TRANSPORTER_1"/>
    <property type="match status" value="1"/>
</dbReference>
<evidence type="ECO:0000256" key="2">
    <source>
        <dbReference type="ARBA" id="ARBA00022737"/>
    </source>
</evidence>
<evidence type="ECO:0000256" key="5">
    <source>
        <dbReference type="SAM" id="MobiDB-lite"/>
    </source>
</evidence>
<feature type="compositionally biased region" description="Basic and acidic residues" evidence="5">
    <location>
        <begin position="701"/>
        <end position="711"/>
    </location>
</feature>
<feature type="domain" description="ABC transporter" evidence="6">
    <location>
        <begin position="275"/>
        <end position="525"/>
    </location>
</feature>
<evidence type="ECO:0000256" key="4">
    <source>
        <dbReference type="ARBA" id="ARBA00022840"/>
    </source>
</evidence>
<feature type="region of interest" description="Disordered" evidence="5">
    <location>
        <begin position="529"/>
        <end position="562"/>
    </location>
</feature>
<dbReference type="InterPro" id="IPR003439">
    <property type="entry name" value="ABC_transporter-like_ATP-bd"/>
</dbReference>
<dbReference type="SMART" id="SM00382">
    <property type="entry name" value="AAA"/>
    <property type="match status" value="1"/>
</dbReference>
<dbReference type="CDD" id="cd03215">
    <property type="entry name" value="ABC_Carb_Monos_II"/>
    <property type="match status" value="1"/>
</dbReference>
<keyword evidence="1" id="KW-0813">Transport</keyword>
<dbReference type="PANTHER" id="PTHR43790">
    <property type="entry name" value="CARBOHYDRATE TRANSPORT ATP-BINDING PROTEIN MG119-RELATED"/>
    <property type="match status" value="1"/>
</dbReference>
<dbReference type="Gene3D" id="3.40.50.300">
    <property type="entry name" value="P-loop containing nucleotide triphosphate hydrolases"/>
    <property type="match status" value="2"/>
</dbReference>
<dbReference type="InterPro" id="IPR017871">
    <property type="entry name" value="ABC_transporter-like_CS"/>
</dbReference>
<dbReference type="GO" id="GO:0005524">
    <property type="term" value="F:ATP binding"/>
    <property type="evidence" value="ECO:0007669"/>
    <property type="project" value="UniProtKB-KW"/>
</dbReference>
<name>A0A381R804_9ZZZZ</name>
<reference evidence="7" key="1">
    <citation type="submission" date="2018-05" db="EMBL/GenBank/DDBJ databases">
        <authorList>
            <person name="Lanie J.A."/>
            <person name="Ng W.-L."/>
            <person name="Kazmierczak K.M."/>
            <person name="Andrzejewski T.M."/>
            <person name="Davidsen T.M."/>
            <person name="Wayne K.J."/>
            <person name="Tettelin H."/>
            <person name="Glass J.I."/>
            <person name="Rusch D."/>
            <person name="Podicherti R."/>
            <person name="Tsui H.-C.T."/>
            <person name="Winkler M.E."/>
        </authorList>
    </citation>
    <scope>NUCLEOTIDE SEQUENCE</scope>
</reference>
<evidence type="ECO:0000256" key="1">
    <source>
        <dbReference type="ARBA" id="ARBA00022448"/>
    </source>
</evidence>
<dbReference type="CDD" id="cd03216">
    <property type="entry name" value="ABC_Carb_Monos_I"/>
    <property type="match status" value="1"/>
</dbReference>
<feature type="domain" description="ABC transporter" evidence="6">
    <location>
        <begin position="27"/>
        <end position="261"/>
    </location>
</feature>